<evidence type="ECO:0000256" key="2">
    <source>
        <dbReference type="ARBA" id="ARBA00022448"/>
    </source>
</evidence>
<dbReference type="SUPFAM" id="SSF159468">
    <property type="entry name" value="AtpF-like"/>
    <property type="match status" value="1"/>
</dbReference>
<dbReference type="Gene3D" id="3.40.50.10580">
    <property type="entry name" value="ATPase, V1 complex, subunit F"/>
    <property type="match status" value="1"/>
</dbReference>
<keyword evidence="3" id="KW-0406">Ion transport</keyword>
<evidence type="ECO:0000256" key="3">
    <source>
        <dbReference type="ARBA" id="ARBA00023065"/>
    </source>
</evidence>
<evidence type="ECO:0000313" key="5">
    <source>
        <dbReference type="Proteomes" id="UP000512167"/>
    </source>
</evidence>
<protein>
    <submittedName>
        <fullName evidence="4">ATP synthase subunit F</fullName>
    </submittedName>
</protein>
<dbReference type="Proteomes" id="UP000512167">
    <property type="component" value="Chromosome"/>
</dbReference>
<dbReference type="AlphaFoldDB" id="A0A7L6N2R7"/>
<organism evidence="4 5">
    <name type="scientific">Hujiaoplasma nucleasis</name>
    <dbReference type="NCBI Taxonomy" id="2725268"/>
    <lineage>
        <taxon>Bacteria</taxon>
        <taxon>Bacillati</taxon>
        <taxon>Mycoplasmatota</taxon>
        <taxon>Mollicutes</taxon>
        <taxon>Candidatus Izemoplasmatales</taxon>
        <taxon>Hujiaoplasmataceae</taxon>
        <taxon>Hujiaoplasma</taxon>
    </lineage>
</organism>
<dbReference type="GO" id="GO:0046961">
    <property type="term" value="F:proton-transporting ATPase activity, rotational mechanism"/>
    <property type="evidence" value="ECO:0007669"/>
    <property type="project" value="InterPro"/>
</dbReference>
<reference evidence="4 5" key="1">
    <citation type="submission" date="2020-04" db="EMBL/GenBank/DDBJ databases">
        <authorList>
            <person name="Zheng R.K."/>
            <person name="Sun C.M."/>
        </authorList>
    </citation>
    <scope>NUCLEOTIDE SEQUENCE [LARGE SCALE GENOMIC DNA]</scope>
    <source>
        <strain evidence="5">zrk29</strain>
    </source>
</reference>
<dbReference type="EMBL" id="CP051151">
    <property type="protein sequence ID" value="QLY40560.1"/>
    <property type="molecule type" value="Genomic_DNA"/>
</dbReference>
<dbReference type="KEGG" id="tbk:HF295_06740"/>
<name>A0A7L6N2R7_9MOLU</name>
<gene>
    <name evidence="4" type="ORF">HF295_06740</name>
</gene>
<evidence type="ECO:0000313" key="4">
    <source>
        <dbReference type="EMBL" id="QLY40560.1"/>
    </source>
</evidence>
<keyword evidence="5" id="KW-1185">Reference proteome</keyword>
<proteinExistence type="inferred from homology"/>
<evidence type="ECO:0000256" key="1">
    <source>
        <dbReference type="ARBA" id="ARBA00010148"/>
    </source>
</evidence>
<dbReference type="InterPro" id="IPR008218">
    <property type="entry name" value="ATPase_V1-cplx_f_g_su"/>
</dbReference>
<keyword evidence="2" id="KW-0813">Transport</keyword>
<dbReference type="InterPro" id="IPR036906">
    <property type="entry name" value="ATPase_V1_fsu_sf"/>
</dbReference>
<dbReference type="RefSeq" id="WP_312031403.1">
    <property type="nucleotide sequence ID" value="NZ_CP051151.1"/>
</dbReference>
<comment type="similarity">
    <text evidence="1">Belongs to the V-ATPase F subunit family.</text>
</comment>
<sequence>MKFFLITDNIDSLMGMRLVGIEGVIVHDRKKVIQEIENVLHDESVGILLITTKLVDLCPEVISELKLKRTRPLIVEIPDRHGGKKIGVSIDEYVSDAIGVKL</sequence>
<dbReference type="Pfam" id="PF01990">
    <property type="entry name" value="ATP-synt_F"/>
    <property type="match status" value="1"/>
</dbReference>
<accession>A0A7L6N2R7</accession>